<dbReference type="GO" id="GO:0016740">
    <property type="term" value="F:transferase activity"/>
    <property type="evidence" value="ECO:0007669"/>
    <property type="project" value="UniProtKB-KW"/>
</dbReference>
<dbReference type="RefSeq" id="WP_330126456.1">
    <property type="nucleotide sequence ID" value="NZ_JAZDQQ010000024.1"/>
</dbReference>
<evidence type="ECO:0000313" key="3">
    <source>
        <dbReference type="Proteomes" id="UP001329505"/>
    </source>
</evidence>
<dbReference type="Gene3D" id="3.30.200.20">
    <property type="entry name" value="Phosphorylase Kinase, domain 1"/>
    <property type="match status" value="1"/>
</dbReference>
<dbReference type="Pfam" id="PF01636">
    <property type="entry name" value="APH"/>
    <property type="match status" value="1"/>
</dbReference>
<keyword evidence="3" id="KW-1185">Reference proteome</keyword>
<feature type="domain" description="Aminoglycoside phosphotransferase" evidence="1">
    <location>
        <begin position="43"/>
        <end position="253"/>
    </location>
</feature>
<comment type="caution">
    <text evidence="2">The sequence shown here is derived from an EMBL/GenBank/DDBJ whole genome shotgun (WGS) entry which is preliminary data.</text>
</comment>
<dbReference type="Proteomes" id="UP001329505">
    <property type="component" value="Unassembled WGS sequence"/>
</dbReference>
<keyword evidence="2" id="KW-0808">Transferase</keyword>
<sequence length="288" mass="31311">MLSVRFCPFSLPSPGCARGGTGAGLTEISGIPAYNPLGEALKVRLPASSVYLSQNSKETDWLPRLAPLLPFQIPTPLGVGRPGHGYPFEWSVWNWIVGETATQANIGSMQSLANDIAGFLNALAACPTSGAPPAGPDNFFRGGNLSVYDSQVRTCLAKLQEHVDVVGLEQIWLQALRSSWEKSPQWVHGDIAWGNLLMRDGRLQAVIDFGSSAIGDPACDLVINWTLFDLAAREAFTHAYDTDPGTWARARGWCIWKAMLTLSENMNDPVVAHRELAVLNNVLQDVVR</sequence>
<dbReference type="PANTHER" id="PTHR21310">
    <property type="entry name" value="AMINOGLYCOSIDE PHOSPHOTRANSFERASE-RELATED-RELATED"/>
    <property type="match status" value="1"/>
</dbReference>
<dbReference type="PANTHER" id="PTHR21310:SF42">
    <property type="entry name" value="BIFUNCTIONAL AAC_APH"/>
    <property type="match status" value="1"/>
</dbReference>
<dbReference type="CDD" id="cd05155">
    <property type="entry name" value="APH_ChoK_like_1"/>
    <property type="match status" value="1"/>
</dbReference>
<dbReference type="SUPFAM" id="SSF56112">
    <property type="entry name" value="Protein kinase-like (PK-like)"/>
    <property type="match status" value="1"/>
</dbReference>
<evidence type="ECO:0000313" key="2">
    <source>
        <dbReference type="EMBL" id="MEE1882957.1"/>
    </source>
</evidence>
<name>A0ABU7GV86_9PSED</name>
<organism evidence="2 3">
    <name type="scientific">Pseudomonas soli</name>
    <dbReference type="NCBI Taxonomy" id="1306993"/>
    <lineage>
        <taxon>Bacteria</taxon>
        <taxon>Pseudomonadati</taxon>
        <taxon>Pseudomonadota</taxon>
        <taxon>Gammaproteobacteria</taxon>
        <taxon>Pseudomonadales</taxon>
        <taxon>Pseudomonadaceae</taxon>
        <taxon>Pseudomonas</taxon>
    </lineage>
</organism>
<evidence type="ECO:0000259" key="1">
    <source>
        <dbReference type="Pfam" id="PF01636"/>
    </source>
</evidence>
<reference evidence="2 3" key="1">
    <citation type="submission" date="2024-01" db="EMBL/GenBank/DDBJ databases">
        <title>Unpublished Manusciprt.</title>
        <authorList>
            <person name="Duman M."/>
            <person name="Valdes E.G."/>
            <person name="Ajmi N."/>
            <person name="Altun S."/>
            <person name="Saticioglu I.B."/>
        </authorList>
    </citation>
    <scope>NUCLEOTIDE SEQUENCE [LARGE SCALE GENOMIC DNA]</scope>
    <source>
        <strain evidence="2 3">139P</strain>
    </source>
</reference>
<protein>
    <submittedName>
        <fullName evidence="2">Aminoglycoside phosphotransferase family protein</fullName>
        <ecNumber evidence="2">2.7.-.-</ecNumber>
    </submittedName>
</protein>
<gene>
    <name evidence="2" type="ORF">V0R55_22625</name>
</gene>
<accession>A0ABU7GV86</accession>
<dbReference type="Gene3D" id="3.90.1200.10">
    <property type="match status" value="1"/>
</dbReference>
<dbReference type="InterPro" id="IPR011009">
    <property type="entry name" value="Kinase-like_dom_sf"/>
</dbReference>
<dbReference type="EMBL" id="JAZDQQ010000024">
    <property type="protein sequence ID" value="MEE1882957.1"/>
    <property type="molecule type" value="Genomic_DNA"/>
</dbReference>
<dbReference type="InterPro" id="IPR002575">
    <property type="entry name" value="Aminoglycoside_PTrfase"/>
</dbReference>
<dbReference type="EC" id="2.7.-.-" evidence="2"/>
<proteinExistence type="predicted"/>
<dbReference type="InterPro" id="IPR051678">
    <property type="entry name" value="AGP_Transferase"/>
</dbReference>